<dbReference type="SUPFAM" id="SSF52096">
    <property type="entry name" value="ClpP/crotonase"/>
    <property type="match status" value="1"/>
</dbReference>
<proteinExistence type="predicted"/>
<sequence length="322" mass="36450">MAKKQISEGEKIDAENIFASENKNEIQTFDVVKDLIDTYRLDGDENLKKDFLEKFKKFLLQIISKYNIKDKYNFVFLFDDSTMLKSDADKIYNSVTDFDKKKPVLMILFSSGGVPGSAYLIGKLCREYSNGIFNVAVPRKAKSAATLLCCAANEIHMGSLSELGPIDPQINGLPALGLKNSIEHISELVTQNPKSSDMFAKYLQLSIEPIQIGYYERVAESAIQYAENLLSTHSQNLPKSPNEIANELVYKYKDHGFVIDKSEAEKILGADIIKTNTEEYELSNEIYQFLDTLSRFSDYIKHNFYFIGGINSEPAIYKQNNS</sequence>
<evidence type="ECO:0000313" key="1">
    <source>
        <dbReference type="EMBL" id="REC43159.1"/>
    </source>
</evidence>
<dbReference type="AlphaFoldDB" id="A0A3D9AP87"/>
<dbReference type="Gene3D" id="3.90.226.10">
    <property type="entry name" value="2-enoyl-CoA Hydratase, Chain A, domain 1"/>
    <property type="match status" value="1"/>
</dbReference>
<name>A0A3D9AP87_9FLAO</name>
<dbReference type="RefSeq" id="WP_116099629.1">
    <property type="nucleotide sequence ID" value="NZ_QNVU01000044.1"/>
</dbReference>
<dbReference type="InterPro" id="IPR029045">
    <property type="entry name" value="ClpP/crotonase-like_dom_sf"/>
</dbReference>
<evidence type="ECO:0008006" key="3">
    <source>
        <dbReference type="Google" id="ProtNLM"/>
    </source>
</evidence>
<accession>A0A3D9AP87</accession>
<dbReference type="PANTHER" id="PTHR35984:SF1">
    <property type="entry name" value="PERIPLASMIC SERINE PROTEASE"/>
    <property type="match status" value="1"/>
</dbReference>
<dbReference type="Proteomes" id="UP000256924">
    <property type="component" value="Unassembled WGS sequence"/>
</dbReference>
<organism evidence="1 2">
    <name type="scientific">Candidatus Chryseobacterium massiliense</name>
    <dbReference type="NCBI Taxonomy" id="204089"/>
    <lineage>
        <taxon>Bacteria</taxon>
        <taxon>Pseudomonadati</taxon>
        <taxon>Bacteroidota</taxon>
        <taxon>Flavobacteriia</taxon>
        <taxon>Flavobacteriales</taxon>
        <taxon>Weeksellaceae</taxon>
        <taxon>Chryseobacterium group</taxon>
        <taxon>Chryseobacterium</taxon>
    </lineage>
</organism>
<comment type="caution">
    <text evidence="1">The sequence shown here is derived from an EMBL/GenBank/DDBJ whole genome shotgun (WGS) entry which is preliminary data.</text>
</comment>
<dbReference type="GO" id="GO:0016020">
    <property type="term" value="C:membrane"/>
    <property type="evidence" value="ECO:0007669"/>
    <property type="project" value="InterPro"/>
</dbReference>
<dbReference type="Pfam" id="PF01972">
    <property type="entry name" value="SDH_protease"/>
    <property type="match status" value="1"/>
</dbReference>
<dbReference type="EMBL" id="QNVU01000044">
    <property type="protein sequence ID" value="REC43159.1"/>
    <property type="molecule type" value="Genomic_DNA"/>
</dbReference>
<evidence type="ECO:0000313" key="2">
    <source>
        <dbReference type="Proteomes" id="UP000256924"/>
    </source>
</evidence>
<reference evidence="1 2" key="1">
    <citation type="journal article" date="2004" name="Emerg. Infect. Dis.">
        <title>Amoebae-resisting bacteria isolated from human nasal swabs by amoebal coculture.</title>
        <authorList>
            <person name="Greub G."/>
            <person name="La Scola B."/>
            <person name="Raoult D."/>
        </authorList>
    </citation>
    <scope>NUCLEOTIDE SEQUENCE [LARGE SCALE GENOMIC DNA]</scope>
    <source>
        <strain evidence="1 2">CCUG 51329</strain>
    </source>
</reference>
<keyword evidence="2" id="KW-1185">Reference proteome</keyword>
<dbReference type="InterPro" id="IPR002825">
    <property type="entry name" value="Pept_S49_ser-pept_pro"/>
</dbReference>
<protein>
    <recommendedName>
        <fullName evidence="3">Serine dehydrogenase proteinase</fullName>
    </recommendedName>
</protein>
<gene>
    <name evidence="1" type="ORF">DRF68_17095</name>
</gene>
<dbReference type="PANTHER" id="PTHR35984">
    <property type="entry name" value="PERIPLASMIC SERINE PROTEASE"/>
    <property type="match status" value="1"/>
</dbReference>